<keyword evidence="9" id="KW-0067">ATP-binding</keyword>
<dbReference type="Pfam" id="PF00781">
    <property type="entry name" value="DAGK_cat"/>
    <property type="match status" value="1"/>
</dbReference>
<dbReference type="InterPro" id="IPR024789">
    <property type="entry name" value="APC4"/>
</dbReference>
<dbReference type="InterPro" id="IPR015943">
    <property type="entry name" value="WD40/YVTN_repeat-like_dom_sf"/>
</dbReference>
<dbReference type="SUPFAM" id="SSF111331">
    <property type="entry name" value="NAD kinase/diacylglycerol kinase-like"/>
    <property type="match status" value="1"/>
</dbReference>
<dbReference type="PANTHER" id="PTHR13260:SF0">
    <property type="entry name" value="ANAPHASE-PROMOTING COMPLEX SUBUNIT 4"/>
    <property type="match status" value="1"/>
</dbReference>
<keyword evidence="8" id="KW-0833">Ubl conjugation pathway</keyword>
<dbReference type="EC" id="2.7.1.91" evidence="12"/>
<dbReference type="GO" id="GO:0009705">
    <property type="term" value="C:plant-type vacuole membrane"/>
    <property type="evidence" value="ECO:0007669"/>
    <property type="project" value="UniProtKB-ARBA"/>
</dbReference>
<dbReference type="InterPro" id="IPR016064">
    <property type="entry name" value="NAD/diacylglycerol_kinase_sf"/>
</dbReference>
<dbReference type="InterPro" id="IPR024790">
    <property type="entry name" value="APC4_long_dom"/>
</dbReference>
<dbReference type="SMART" id="SM00320">
    <property type="entry name" value="WD40"/>
    <property type="match status" value="2"/>
</dbReference>
<feature type="domain" description="DAGKc" evidence="13">
    <location>
        <begin position="915"/>
        <end position="1057"/>
    </location>
</feature>
<dbReference type="GO" id="GO:0031145">
    <property type="term" value="P:anaphase-promoting complex-dependent catabolic process"/>
    <property type="evidence" value="ECO:0007669"/>
    <property type="project" value="InterPro"/>
</dbReference>
<keyword evidence="6" id="KW-0498">Mitosis</keyword>
<dbReference type="PROSITE" id="PS50146">
    <property type="entry name" value="DAGK"/>
    <property type="match status" value="1"/>
</dbReference>
<keyword evidence="4" id="KW-0808">Transferase</keyword>
<accession>A0A7G2F2J1</accession>
<protein>
    <recommendedName>
        <fullName evidence="2">Anaphase-promoting complex subunit 4</fullName>
        <ecNumber evidence="12">2.7.1.91</ecNumber>
    </recommendedName>
</protein>
<evidence type="ECO:0000256" key="12">
    <source>
        <dbReference type="ARBA" id="ARBA00044037"/>
    </source>
</evidence>
<dbReference type="SUPFAM" id="SSF50978">
    <property type="entry name" value="WD40 repeat-like"/>
    <property type="match status" value="1"/>
</dbReference>
<evidence type="ECO:0000256" key="2">
    <source>
        <dbReference type="ARBA" id="ARBA00016067"/>
    </source>
</evidence>
<dbReference type="InterPro" id="IPR024977">
    <property type="entry name" value="Apc4-like_WD40_dom"/>
</dbReference>
<dbReference type="GO" id="GO:0005524">
    <property type="term" value="F:ATP binding"/>
    <property type="evidence" value="ECO:0007669"/>
    <property type="project" value="UniProtKB-KW"/>
</dbReference>
<dbReference type="InterPro" id="IPR017438">
    <property type="entry name" value="ATP-NAD_kinase_N"/>
</dbReference>
<evidence type="ECO:0000256" key="5">
    <source>
        <dbReference type="ARBA" id="ARBA00022741"/>
    </source>
</evidence>
<dbReference type="EMBL" id="LR881469">
    <property type="protein sequence ID" value="CAD5328622.1"/>
    <property type="molecule type" value="Genomic_DNA"/>
</dbReference>
<proteinExistence type="predicted"/>
<dbReference type="InterPro" id="IPR036322">
    <property type="entry name" value="WD40_repeat_dom_sf"/>
</dbReference>
<dbReference type="Gene3D" id="3.40.50.10330">
    <property type="entry name" value="Probable inorganic polyphosphate/atp-NAD kinase, domain 1"/>
    <property type="match status" value="1"/>
</dbReference>
<gene>
    <name evidence="14" type="ORF">AT9943_LOCUS16260</name>
</gene>
<dbReference type="PANTHER" id="PTHR13260">
    <property type="entry name" value="ANAPHASE PROMOTING COMPLEX SUBUNIT 4 APC4"/>
    <property type="match status" value="1"/>
</dbReference>
<dbReference type="GO" id="GO:0008481">
    <property type="term" value="F:sphingosine kinase activity"/>
    <property type="evidence" value="ECO:0007669"/>
    <property type="project" value="UniProtKB-EC"/>
</dbReference>
<comment type="subcellular location">
    <subcellularLocation>
        <location evidence="1">Vacuole membrane</location>
        <topology evidence="1">Peripheral membrane protein</topology>
    </subcellularLocation>
</comment>
<evidence type="ECO:0000256" key="10">
    <source>
        <dbReference type="ARBA" id="ARBA00023136"/>
    </source>
</evidence>
<dbReference type="Proteomes" id="UP000516314">
    <property type="component" value="Chromosome 4"/>
</dbReference>
<evidence type="ECO:0000259" key="13">
    <source>
        <dbReference type="PROSITE" id="PS50146"/>
    </source>
</evidence>
<evidence type="ECO:0000256" key="9">
    <source>
        <dbReference type="ARBA" id="ARBA00022840"/>
    </source>
</evidence>
<dbReference type="FunFam" id="3.40.50.10330:FF:000005">
    <property type="entry name" value="Sphingosine kinase 2"/>
    <property type="match status" value="1"/>
</dbReference>
<organism evidence="14 15">
    <name type="scientific">Arabidopsis thaliana</name>
    <name type="common">Mouse-ear cress</name>
    <dbReference type="NCBI Taxonomy" id="3702"/>
    <lineage>
        <taxon>Eukaryota</taxon>
        <taxon>Viridiplantae</taxon>
        <taxon>Streptophyta</taxon>
        <taxon>Embryophyta</taxon>
        <taxon>Tracheophyta</taxon>
        <taxon>Spermatophyta</taxon>
        <taxon>Magnoliopsida</taxon>
        <taxon>eudicotyledons</taxon>
        <taxon>Gunneridae</taxon>
        <taxon>Pentapetalae</taxon>
        <taxon>rosids</taxon>
        <taxon>malvids</taxon>
        <taxon>Brassicales</taxon>
        <taxon>Brassicaceae</taxon>
        <taxon>Camelineae</taxon>
        <taxon>Arabidopsis</taxon>
    </lineage>
</organism>
<dbReference type="InterPro" id="IPR001680">
    <property type="entry name" value="WD40_rpt"/>
</dbReference>
<evidence type="ECO:0000256" key="1">
    <source>
        <dbReference type="ARBA" id="ARBA00004148"/>
    </source>
</evidence>
<name>A0A7G2F2J1_ARATH</name>
<dbReference type="Pfam" id="PF12894">
    <property type="entry name" value="ANAPC4_WD40"/>
    <property type="match status" value="1"/>
</dbReference>
<evidence type="ECO:0000256" key="6">
    <source>
        <dbReference type="ARBA" id="ARBA00022776"/>
    </source>
</evidence>
<sequence length="1285" mass="144274">MSEMASDEEENIIPFQLQFDKPIPFQIKIAEWNPEKDLLAMVTEDSKILLHRFNWQRLWTISPGKPVTSLCWRPDGKAIAVGLEDGTISLHDVENGKLLRNLKPHDVAVVCLNWEEDGQSNTDESGNFSVYEDRTSRFFPPAPRPPKMPGLVAGDSSFMDDGEDSLAELSNTSFRKFNILCTGDRDGNICFSIFGIFQIGKINIHELSLPVPHLDEHASCKLFNASIYKVALSKDLCRLVVMCTGELKDCDIKPREEKINVQDLPGLHCLAMDTSIFWKRKYELHQVAQQASNIEDLTEVIRASLSVMNKQWADAMKTFHEKFHSLSTLIIDNGLESSPQEEFLSLLGGARISPALNQFLVNSLGEVGVKRVLKSVCGTGKELQQVVLDHLQPAAEIIGFRIGELRGLSRWRARYQGIGLDEMLLNEATENTGLLLVQVQRFMMVLSSVVQQFSNFFNWLVRSIKYLMQEPNDQLLSYNSELLVVFLKFLYDQDPVKDLLELSEAGDDIEIDLKTIGRVKELLQFGGFSECDFLQRTLAKEFQHMESSFKMALQMPFTTISRKISCMKLLPLCPLQLSTTQTPTTIPMSLSFYKNELSDDTPCQSGYTDYISFQVPDETFPEISNCIGIAKGYKQNSNNEKNGYTSLEAVLLSVPNGYTCVDLSLYKDKELVLLLNKTNTDSEGSGEACMMVVQTGDLAFISISGSSSLNQWELEDLKGSIVNLEMENEKVRKVPHSVIAPLAVSASRGVACVFAERRRALVYILEEDEDEEISDENSTKEARRNSLSFSKLYATVTEVVLFCLMENDQFMCPTDIITGIVFIDGELAMLTLTADGELRWTEYGLRQYLSMKKDVLGFIVEGKQIRVKAVVEKEAGGICCGQFGGDFVRKDFVFEPLIDQNGWCYKLRQYLDSLGRPKRLLVFVNPFGGKKSAREIFVKEVKPLFEDADVQLEIQETKYQLHAKEFVKSMDVSKYDGIVCVSGDGILVEVVNGLLERADWRNALKLPIGMVPAGTGNGMIKSLLDTVGLRCCANSATISIIRGHKRSVDVATIAQGNTKFFSVLMLAWGLIADIDIESEKFRWMGSARIDFYALQRIICLRRYNGRILFLPAPGFEGYGQPASCSLYQEPHVSDKEVGYQGPETKFEDLEWREMKGPFVTIWLHNVPWGAENTLTAPAAKFSDGYLDLIVLKNCPKLVLLSLMRQTSSGTHVESPYIVYIKVKAFVLEPGALVDEPDKEGIIDSDGEVLARGKRTYKCDQKALMSYDKLQVTVDQGLATLFSPEY</sequence>
<keyword evidence="10" id="KW-0472">Membrane</keyword>
<keyword evidence="11" id="KW-0131">Cell cycle</keyword>
<reference evidence="14 15" key="1">
    <citation type="submission" date="2020-09" db="EMBL/GenBank/DDBJ databases">
        <authorList>
            <person name="Ashkenazy H."/>
        </authorList>
    </citation>
    <scope>NUCLEOTIDE SEQUENCE [LARGE SCALE GENOMIC DNA]</scope>
    <source>
        <strain evidence="15">cv. Cdm-0</strain>
    </source>
</reference>
<evidence type="ECO:0000256" key="7">
    <source>
        <dbReference type="ARBA" id="ARBA00022777"/>
    </source>
</evidence>
<dbReference type="GO" id="GO:0051301">
    <property type="term" value="P:cell division"/>
    <property type="evidence" value="ECO:0007669"/>
    <property type="project" value="UniProtKB-KW"/>
</dbReference>
<dbReference type="SMART" id="SM00046">
    <property type="entry name" value="DAGKc"/>
    <property type="match status" value="1"/>
</dbReference>
<dbReference type="Gene3D" id="2.60.200.40">
    <property type="match status" value="1"/>
</dbReference>
<dbReference type="GO" id="GO:0071215">
    <property type="term" value="P:cellular response to abscisic acid stimulus"/>
    <property type="evidence" value="ECO:0007669"/>
    <property type="project" value="UniProtKB-ARBA"/>
</dbReference>
<keyword evidence="3" id="KW-0132">Cell division</keyword>
<dbReference type="Gene3D" id="2.130.10.10">
    <property type="entry name" value="YVTN repeat-like/Quinoprotein amine dehydrogenase"/>
    <property type="match status" value="1"/>
</dbReference>
<dbReference type="GO" id="GO:0005680">
    <property type="term" value="C:anaphase-promoting complex"/>
    <property type="evidence" value="ECO:0007669"/>
    <property type="project" value="InterPro"/>
</dbReference>
<evidence type="ECO:0000256" key="3">
    <source>
        <dbReference type="ARBA" id="ARBA00022618"/>
    </source>
</evidence>
<evidence type="ECO:0000256" key="8">
    <source>
        <dbReference type="ARBA" id="ARBA00022786"/>
    </source>
</evidence>
<evidence type="ECO:0000313" key="14">
    <source>
        <dbReference type="EMBL" id="CAD5328622.1"/>
    </source>
</evidence>
<evidence type="ECO:0000313" key="15">
    <source>
        <dbReference type="Proteomes" id="UP000516314"/>
    </source>
</evidence>
<dbReference type="Pfam" id="PF12896">
    <property type="entry name" value="ANAPC4"/>
    <property type="match status" value="1"/>
</dbReference>
<dbReference type="Pfam" id="PF19279">
    <property type="entry name" value="YegS_C"/>
    <property type="match status" value="1"/>
</dbReference>
<dbReference type="InterPro" id="IPR001206">
    <property type="entry name" value="Diacylglycerol_kinase_cat_dom"/>
</dbReference>
<evidence type="ECO:0000256" key="4">
    <source>
        <dbReference type="ARBA" id="ARBA00022679"/>
    </source>
</evidence>
<evidence type="ECO:0000256" key="11">
    <source>
        <dbReference type="ARBA" id="ARBA00023306"/>
    </source>
</evidence>
<keyword evidence="5" id="KW-0547">Nucleotide-binding</keyword>
<keyword evidence="7" id="KW-0418">Kinase</keyword>
<dbReference type="InterPro" id="IPR045540">
    <property type="entry name" value="YegS/DAGK_C"/>
</dbReference>